<dbReference type="RefSeq" id="WP_175151235.1">
    <property type="nucleotide sequence ID" value="NZ_CADIKK010000019.1"/>
</dbReference>
<sequence>MATYIRARREQSAVDISVCTQLWYFRRPATFVVVSIDHEAYDNTVYTVFPGVVMWDFDWGTLWGRNDRMALRETDAAGNDNEVTGRFLGETNMSEKHLSSRFDADLDLLSSKLLEMG</sequence>
<protein>
    <submittedName>
        <fullName evidence="1">Uncharacterized protein</fullName>
    </submittedName>
</protein>
<dbReference type="EMBL" id="CADIKK010000019">
    <property type="protein sequence ID" value="CAB3795277.1"/>
    <property type="molecule type" value="Genomic_DNA"/>
</dbReference>
<keyword evidence="2" id="KW-1185">Reference proteome</keyword>
<gene>
    <name evidence="1" type="ORF">LMG28614_04141</name>
</gene>
<organism evidence="1 2">
    <name type="scientific">Paraburkholderia ultramafica</name>
    <dbReference type="NCBI Taxonomy" id="1544867"/>
    <lineage>
        <taxon>Bacteria</taxon>
        <taxon>Pseudomonadati</taxon>
        <taxon>Pseudomonadota</taxon>
        <taxon>Betaproteobacteria</taxon>
        <taxon>Burkholderiales</taxon>
        <taxon>Burkholderiaceae</taxon>
        <taxon>Paraburkholderia</taxon>
    </lineage>
</organism>
<reference evidence="1 2" key="1">
    <citation type="submission" date="2020-04" db="EMBL/GenBank/DDBJ databases">
        <authorList>
            <person name="De Canck E."/>
        </authorList>
    </citation>
    <scope>NUCLEOTIDE SEQUENCE [LARGE SCALE GENOMIC DNA]</scope>
    <source>
        <strain evidence="1 2">LMG 28614</strain>
    </source>
</reference>
<dbReference type="AlphaFoldDB" id="A0A6S7BC88"/>
<dbReference type="Proteomes" id="UP000494365">
    <property type="component" value="Unassembled WGS sequence"/>
</dbReference>
<proteinExistence type="predicted"/>
<evidence type="ECO:0000313" key="2">
    <source>
        <dbReference type="Proteomes" id="UP000494365"/>
    </source>
</evidence>
<name>A0A6S7BC88_9BURK</name>
<accession>A0A6S7BC88</accession>
<evidence type="ECO:0000313" key="1">
    <source>
        <dbReference type="EMBL" id="CAB3795277.1"/>
    </source>
</evidence>